<evidence type="ECO:0000313" key="4">
    <source>
        <dbReference type="Proteomes" id="UP000276232"/>
    </source>
</evidence>
<gene>
    <name evidence="3" type="ORF">EDC03_1876</name>
</gene>
<dbReference type="InParanoid" id="A0A3N1HLA0"/>
<feature type="compositionally biased region" description="Basic and acidic residues" evidence="1">
    <location>
        <begin position="60"/>
        <end position="78"/>
    </location>
</feature>
<keyword evidence="2" id="KW-0812">Transmembrane</keyword>
<dbReference type="RefSeq" id="WP_123379952.1">
    <property type="nucleotide sequence ID" value="NZ_RJKN01000004.1"/>
</dbReference>
<sequence length="95" mass="10554">MLLRYSLLRLTVLAAVGAAAWAAGLRDVWWLLATAVGSLLVSLVVLRGPRDQVVRHLEERQERRAADLPRRPRRRGLDDTEAEDAADDAARGRDA</sequence>
<organism evidence="3 4">
    <name type="scientific">Pseudokineococcus lusitanus</name>
    <dbReference type="NCBI Taxonomy" id="763993"/>
    <lineage>
        <taxon>Bacteria</taxon>
        <taxon>Bacillati</taxon>
        <taxon>Actinomycetota</taxon>
        <taxon>Actinomycetes</taxon>
        <taxon>Kineosporiales</taxon>
        <taxon>Kineosporiaceae</taxon>
        <taxon>Pseudokineococcus</taxon>
    </lineage>
</organism>
<evidence type="ECO:0000256" key="2">
    <source>
        <dbReference type="SAM" id="Phobius"/>
    </source>
</evidence>
<dbReference type="InterPro" id="IPR025323">
    <property type="entry name" value="DUF4229"/>
</dbReference>
<keyword evidence="4" id="KW-1185">Reference proteome</keyword>
<dbReference type="EMBL" id="RJKN01000004">
    <property type="protein sequence ID" value="ROP43274.1"/>
    <property type="molecule type" value="Genomic_DNA"/>
</dbReference>
<feature type="transmembrane region" description="Helical" evidence="2">
    <location>
        <begin position="29"/>
        <end position="46"/>
    </location>
</feature>
<feature type="region of interest" description="Disordered" evidence="1">
    <location>
        <begin position="60"/>
        <end position="95"/>
    </location>
</feature>
<dbReference type="Proteomes" id="UP000276232">
    <property type="component" value="Unassembled WGS sequence"/>
</dbReference>
<proteinExistence type="predicted"/>
<name>A0A3N1HLA0_9ACTN</name>
<dbReference type="Pfam" id="PF14012">
    <property type="entry name" value="DUF4229"/>
    <property type="match status" value="1"/>
</dbReference>
<keyword evidence="2" id="KW-0472">Membrane</keyword>
<comment type="caution">
    <text evidence="3">The sequence shown here is derived from an EMBL/GenBank/DDBJ whole genome shotgun (WGS) entry which is preliminary data.</text>
</comment>
<accession>A0A3N1HLA0</accession>
<evidence type="ECO:0000313" key="3">
    <source>
        <dbReference type="EMBL" id="ROP43274.1"/>
    </source>
</evidence>
<dbReference type="AlphaFoldDB" id="A0A3N1HLA0"/>
<keyword evidence="2" id="KW-1133">Transmembrane helix</keyword>
<feature type="transmembrane region" description="Helical" evidence="2">
    <location>
        <begin position="7"/>
        <end position="23"/>
    </location>
</feature>
<evidence type="ECO:0000256" key="1">
    <source>
        <dbReference type="SAM" id="MobiDB-lite"/>
    </source>
</evidence>
<protein>
    <submittedName>
        <fullName evidence="3">Uncharacterized protein DUF4229</fullName>
    </submittedName>
</protein>
<reference evidence="3 4" key="1">
    <citation type="journal article" date="2015" name="Stand. Genomic Sci.">
        <title>Genomic Encyclopedia of Bacterial and Archaeal Type Strains, Phase III: the genomes of soil and plant-associated and newly described type strains.</title>
        <authorList>
            <person name="Whitman W.B."/>
            <person name="Woyke T."/>
            <person name="Klenk H.P."/>
            <person name="Zhou Y."/>
            <person name="Lilburn T.G."/>
            <person name="Beck B.J."/>
            <person name="De Vos P."/>
            <person name="Vandamme P."/>
            <person name="Eisen J.A."/>
            <person name="Garrity G."/>
            <person name="Hugenholtz P."/>
            <person name="Kyrpides N.C."/>
        </authorList>
    </citation>
    <scope>NUCLEOTIDE SEQUENCE [LARGE SCALE GENOMIC DNA]</scope>
    <source>
        <strain evidence="3 4">CECT 7306</strain>
    </source>
</reference>